<dbReference type="PANTHER" id="PTHR33164:SF106">
    <property type="entry name" value="TRANSCRIPTIONAL REGULATORY PROTEIN"/>
    <property type="match status" value="1"/>
</dbReference>
<evidence type="ECO:0000259" key="1">
    <source>
        <dbReference type="SMART" id="SM00347"/>
    </source>
</evidence>
<dbReference type="Pfam" id="PF12802">
    <property type="entry name" value="MarR_2"/>
    <property type="match status" value="1"/>
</dbReference>
<dbReference type="InterPro" id="IPR039422">
    <property type="entry name" value="MarR/SlyA-like"/>
</dbReference>
<dbReference type="EMBL" id="FWFG01000109">
    <property type="protein sequence ID" value="SLM95327.1"/>
    <property type="molecule type" value="Genomic_DNA"/>
</dbReference>
<dbReference type="Proteomes" id="UP000195981">
    <property type="component" value="Unassembled WGS sequence"/>
</dbReference>
<sequence length="176" mass="18692">MPLHDLDAEHSDTGHDRIGYHPASHAIQGLIQQSTEIERELARLLGVHPSDLRAVSELVSGGPRTVSELGGALGASTATASAIADRLEAHGFARRERDSADRRRVTVAATPAAGRRILEHMGPLMDEADALIRALPPTEQEIIASFLAQLVVLMGEHRRALSAQTASPVPDAEGPA</sequence>
<dbReference type="PANTHER" id="PTHR33164">
    <property type="entry name" value="TRANSCRIPTIONAL REGULATOR, MARR FAMILY"/>
    <property type="match status" value="1"/>
</dbReference>
<keyword evidence="3" id="KW-1185">Reference proteome</keyword>
<reference evidence="2 3" key="1">
    <citation type="submission" date="2017-02" db="EMBL/GenBank/DDBJ databases">
        <authorList>
            <person name="Peterson S.W."/>
        </authorList>
    </citation>
    <scope>NUCLEOTIDE SEQUENCE [LARGE SCALE GENOMIC DNA]</scope>
    <source>
        <strain evidence="2 3">CIP104813</strain>
    </source>
</reference>
<dbReference type="InterPro" id="IPR036390">
    <property type="entry name" value="WH_DNA-bd_sf"/>
</dbReference>
<proteinExistence type="predicted"/>
<name>A0A1X6X9W7_9MICO</name>
<protein>
    <submittedName>
        <fullName evidence="2">Transcriptional regulator, MarR family</fullName>
    </submittedName>
</protein>
<organism evidence="2 3">
    <name type="scientific">Brachybacterium nesterenkovii</name>
    <dbReference type="NCBI Taxonomy" id="47847"/>
    <lineage>
        <taxon>Bacteria</taxon>
        <taxon>Bacillati</taxon>
        <taxon>Actinomycetota</taxon>
        <taxon>Actinomycetes</taxon>
        <taxon>Micrococcales</taxon>
        <taxon>Dermabacteraceae</taxon>
        <taxon>Brachybacterium</taxon>
    </lineage>
</organism>
<gene>
    <name evidence="2" type="ORF">FM110_12570</name>
</gene>
<dbReference type="InterPro" id="IPR036388">
    <property type="entry name" value="WH-like_DNA-bd_sf"/>
</dbReference>
<accession>A0A1X6X9W7</accession>
<dbReference type="SMART" id="SM00347">
    <property type="entry name" value="HTH_MARR"/>
    <property type="match status" value="1"/>
</dbReference>
<feature type="domain" description="HTH marR-type" evidence="1">
    <location>
        <begin position="40"/>
        <end position="140"/>
    </location>
</feature>
<dbReference type="AlphaFoldDB" id="A0A1X6X9W7"/>
<evidence type="ECO:0000313" key="2">
    <source>
        <dbReference type="EMBL" id="SLM95327.1"/>
    </source>
</evidence>
<dbReference type="GO" id="GO:0006950">
    <property type="term" value="P:response to stress"/>
    <property type="evidence" value="ECO:0007669"/>
    <property type="project" value="TreeGrafter"/>
</dbReference>
<evidence type="ECO:0000313" key="3">
    <source>
        <dbReference type="Proteomes" id="UP000195981"/>
    </source>
</evidence>
<dbReference type="GO" id="GO:0003700">
    <property type="term" value="F:DNA-binding transcription factor activity"/>
    <property type="evidence" value="ECO:0007669"/>
    <property type="project" value="InterPro"/>
</dbReference>
<dbReference type="OrthoDB" id="162531at2"/>
<dbReference type="InterPro" id="IPR000835">
    <property type="entry name" value="HTH_MarR-typ"/>
</dbReference>
<dbReference type="RefSeq" id="WP_159458087.1">
    <property type="nucleotide sequence ID" value="NZ_FWFG01000109.1"/>
</dbReference>
<dbReference type="Gene3D" id="1.10.10.10">
    <property type="entry name" value="Winged helix-like DNA-binding domain superfamily/Winged helix DNA-binding domain"/>
    <property type="match status" value="1"/>
</dbReference>
<dbReference type="SUPFAM" id="SSF46785">
    <property type="entry name" value="Winged helix' DNA-binding domain"/>
    <property type="match status" value="1"/>
</dbReference>